<dbReference type="SUPFAM" id="SSF50978">
    <property type="entry name" value="WD40 repeat-like"/>
    <property type="match status" value="1"/>
</dbReference>
<dbReference type="Proteomes" id="UP001292094">
    <property type="component" value="Unassembled WGS sequence"/>
</dbReference>
<feature type="compositionally biased region" description="Low complexity" evidence="13">
    <location>
        <begin position="505"/>
        <end position="521"/>
    </location>
</feature>
<feature type="compositionally biased region" description="Basic and acidic residues" evidence="13">
    <location>
        <begin position="2667"/>
        <end position="2684"/>
    </location>
</feature>
<dbReference type="Gene3D" id="2.130.10.10">
    <property type="entry name" value="YVTN repeat-like/Quinoprotein amine dehydrogenase"/>
    <property type="match status" value="2"/>
</dbReference>
<feature type="compositionally biased region" description="Basic and acidic residues" evidence="13">
    <location>
        <begin position="747"/>
        <end position="756"/>
    </location>
</feature>
<feature type="domain" description="C2H2-type" evidence="14">
    <location>
        <begin position="1811"/>
        <end position="1839"/>
    </location>
</feature>
<feature type="compositionally biased region" description="Basic and acidic residues" evidence="13">
    <location>
        <begin position="908"/>
        <end position="921"/>
    </location>
</feature>
<keyword evidence="9" id="KW-0804">Transcription</keyword>
<evidence type="ECO:0000256" key="5">
    <source>
        <dbReference type="ARBA" id="ARBA00022771"/>
    </source>
</evidence>
<keyword evidence="7" id="KW-0805">Transcription regulation</keyword>
<comment type="subcellular location">
    <subcellularLocation>
        <location evidence="1">Nucleus</location>
    </subcellularLocation>
</comment>
<dbReference type="PANTHER" id="PTHR46170:SF1">
    <property type="entry name" value="GATOR COMPLEX PROTEIN WDR59"/>
    <property type="match status" value="1"/>
</dbReference>
<keyword evidence="3" id="KW-0479">Metal-binding</keyword>
<dbReference type="FunFam" id="3.30.160.60:FF:000325">
    <property type="entry name" value="ZFP90 zinc finger protein"/>
    <property type="match status" value="1"/>
</dbReference>
<dbReference type="InterPro" id="IPR036322">
    <property type="entry name" value="WD40_repeat_dom_sf"/>
</dbReference>
<dbReference type="PROSITE" id="PS50294">
    <property type="entry name" value="WD_REPEATS_REGION"/>
    <property type="match status" value="1"/>
</dbReference>
<feature type="region of interest" description="Disordered" evidence="13">
    <location>
        <begin position="697"/>
        <end position="851"/>
    </location>
</feature>
<dbReference type="InterPro" id="IPR019775">
    <property type="entry name" value="WD40_repeat_CS"/>
</dbReference>
<feature type="domain" description="C2H2-type" evidence="14">
    <location>
        <begin position="1656"/>
        <end position="1683"/>
    </location>
</feature>
<feature type="compositionally biased region" description="Basic and acidic residues" evidence="13">
    <location>
        <begin position="2482"/>
        <end position="2494"/>
    </location>
</feature>
<dbReference type="PROSITE" id="PS50082">
    <property type="entry name" value="WD_REPEATS_2"/>
    <property type="match status" value="2"/>
</dbReference>
<feature type="compositionally biased region" description="Basic and acidic residues" evidence="13">
    <location>
        <begin position="591"/>
        <end position="606"/>
    </location>
</feature>
<keyword evidence="8" id="KW-0238">DNA-binding</keyword>
<dbReference type="InterPro" id="IPR049567">
    <property type="entry name" value="WDR59-like"/>
</dbReference>
<feature type="domain" description="C2H2-type" evidence="14">
    <location>
        <begin position="1596"/>
        <end position="1619"/>
    </location>
</feature>
<dbReference type="InterPro" id="IPR015943">
    <property type="entry name" value="WD40/YVTN_repeat-like_dom_sf"/>
</dbReference>
<evidence type="ECO:0000256" key="13">
    <source>
        <dbReference type="SAM" id="MobiDB-lite"/>
    </source>
</evidence>
<evidence type="ECO:0000256" key="7">
    <source>
        <dbReference type="ARBA" id="ARBA00023015"/>
    </source>
</evidence>
<evidence type="ECO:0000256" key="1">
    <source>
        <dbReference type="ARBA" id="ARBA00004123"/>
    </source>
</evidence>
<gene>
    <name evidence="15" type="ORF">Pmani_024107</name>
</gene>
<dbReference type="GO" id="GO:1904263">
    <property type="term" value="P:positive regulation of TORC1 signaling"/>
    <property type="evidence" value="ECO:0007669"/>
    <property type="project" value="TreeGrafter"/>
</dbReference>
<feature type="region of interest" description="Disordered" evidence="13">
    <location>
        <begin position="1022"/>
        <end position="1090"/>
    </location>
</feature>
<evidence type="ECO:0000256" key="12">
    <source>
        <dbReference type="PROSITE-ProRule" id="PRU00221"/>
    </source>
</evidence>
<feature type="compositionally biased region" description="Acidic residues" evidence="13">
    <location>
        <begin position="607"/>
        <end position="622"/>
    </location>
</feature>
<dbReference type="EMBL" id="JAWZYT010002513">
    <property type="protein sequence ID" value="KAK4303933.1"/>
    <property type="molecule type" value="Genomic_DNA"/>
</dbReference>
<feature type="region of interest" description="Disordered" evidence="13">
    <location>
        <begin position="555"/>
        <end position="651"/>
    </location>
</feature>
<dbReference type="GO" id="GO:0034198">
    <property type="term" value="P:cellular response to amino acid starvation"/>
    <property type="evidence" value="ECO:0007669"/>
    <property type="project" value="TreeGrafter"/>
</dbReference>
<feature type="compositionally biased region" description="Basic and acidic residues" evidence="13">
    <location>
        <begin position="2544"/>
        <end position="2558"/>
    </location>
</feature>
<evidence type="ECO:0000256" key="10">
    <source>
        <dbReference type="ARBA" id="ARBA00023242"/>
    </source>
</evidence>
<evidence type="ECO:0000256" key="8">
    <source>
        <dbReference type="ARBA" id="ARBA00023125"/>
    </source>
</evidence>
<feature type="region of interest" description="Disordered" evidence="13">
    <location>
        <begin position="2096"/>
        <end position="2193"/>
    </location>
</feature>
<dbReference type="PROSITE" id="PS50157">
    <property type="entry name" value="ZINC_FINGER_C2H2_2"/>
    <property type="match status" value="9"/>
</dbReference>
<dbReference type="Gene3D" id="3.30.160.60">
    <property type="entry name" value="Classic Zinc Finger"/>
    <property type="match status" value="8"/>
</dbReference>
<dbReference type="Pfam" id="PF00096">
    <property type="entry name" value="zf-C2H2"/>
    <property type="match status" value="3"/>
</dbReference>
<name>A0AAE1TZ18_9EUCA</name>
<dbReference type="InterPro" id="IPR036236">
    <property type="entry name" value="Znf_C2H2_sf"/>
</dbReference>
<feature type="compositionally biased region" description="Basic and acidic residues" evidence="13">
    <location>
        <begin position="633"/>
        <end position="651"/>
    </location>
</feature>
<dbReference type="GO" id="GO:0035591">
    <property type="term" value="F:signaling adaptor activity"/>
    <property type="evidence" value="ECO:0007669"/>
    <property type="project" value="TreeGrafter"/>
</dbReference>
<dbReference type="SUPFAM" id="SSF57667">
    <property type="entry name" value="beta-beta-alpha zinc fingers"/>
    <property type="match status" value="5"/>
</dbReference>
<evidence type="ECO:0000256" key="6">
    <source>
        <dbReference type="ARBA" id="ARBA00022833"/>
    </source>
</evidence>
<feature type="region of interest" description="Disordered" evidence="13">
    <location>
        <begin position="864"/>
        <end position="921"/>
    </location>
</feature>
<keyword evidence="6" id="KW-0862">Zinc</keyword>
<evidence type="ECO:0000313" key="16">
    <source>
        <dbReference type="Proteomes" id="UP001292094"/>
    </source>
</evidence>
<dbReference type="PROSITE" id="PS00028">
    <property type="entry name" value="ZINC_FINGER_C2H2_1"/>
    <property type="match status" value="12"/>
</dbReference>
<evidence type="ECO:0000256" key="2">
    <source>
        <dbReference type="ARBA" id="ARBA00022574"/>
    </source>
</evidence>
<evidence type="ECO:0000313" key="15">
    <source>
        <dbReference type="EMBL" id="KAK4303933.1"/>
    </source>
</evidence>
<dbReference type="InterPro" id="IPR013087">
    <property type="entry name" value="Znf_C2H2_type"/>
</dbReference>
<keyword evidence="2 12" id="KW-0853">WD repeat</keyword>
<protein>
    <recommendedName>
        <fullName evidence="14">C2H2-type domain-containing protein</fullName>
    </recommendedName>
</protein>
<evidence type="ECO:0000259" key="14">
    <source>
        <dbReference type="PROSITE" id="PS50157"/>
    </source>
</evidence>
<feature type="repeat" description="WD" evidence="12">
    <location>
        <begin position="102"/>
        <end position="144"/>
    </location>
</feature>
<feature type="compositionally biased region" description="Basic and acidic residues" evidence="13">
    <location>
        <begin position="372"/>
        <end position="384"/>
    </location>
</feature>
<feature type="region of interest" description="Disordered" evidence="13">
    <location>
        <begin position="1118"/>
        <end position="1141"/>
    </location>
</feature>
<feature type="domain" description="C2H2-type" evidence="14">
    <location>
        <begin position="1725"/>
        <end position="1753"/>
    </location>
</feature>
<feature type="compositionally biased region" description="Acidic residues" evidence="13">
    <location>
        <begin position="2123"/>
        <end position="2144"/>
    </location>
</feature>
<feature type="compositionally biased region" description="Basic residues" evidence="13">
    <location>
        <begin position="2108"/>
        <end position="2117"/>
    </location>
</feature>
<evidence type="ECO:0000256" key="9">
    <source>
        <dbReference type="ARBA" id="ARBA00023163"/>
    </source>
</evidence>
<evidence type="ECO:0000256" key="3">
    <source>
        <dbReference type="ARBA" id="ARBA00022723"/>
    </source>
</evidence>
<feature type="compositionally biased region" description="Basic and acidic residues" evidence="13">
    <location>
        <begin position="2173"/>
        <end position="2182"/>
    </location>
</feature>
<feature type="domain" description="C2H2-type" evidence="14">
    <location>
        <begin position="1540"/>
        <end position="1567"/>
    </location>
</feature>
<dbReference type="GO" id="GO:0005634">
    <property type="term" value="C:nucleus"/>
    <property type="evidence" value="ECO:0007669"/>
    <property type="project" value="UniProtKB-SubCell"/>
</dbReference>
<feature type="compositionally biased region" description="Basic and acidic residues" evidence="13">
    <location>
        <begin position="813"/>
        <end position="842"/>
    </location>
</feature>
<evidence type="ECO:0000256" key="4">
    <source>
        <dbReference type="ARBA" id="ARBA00022737"/>
    </source>
</evidence>
<dbReference type="CDD" id="cd15489">
    <property type="entry name" value="PHD_SF"/>
    <property type="match status" value="1"/>
</dbReference>
<comment type="caution">
    <text evidence="15">The sequence shown here is derived from an EMBL/GenBank/DDBJ whole genome shotgun (WGS) entry which is preliminary data.</text>
</comment>
<reference evidence="15" key="1">
    <citation type="submission" date="2023-11" db="EMBL/GenBank/DDBJ databases">
        <title>Genome assemblies of two species of porcelain crab, Petrolisthes cinctipes and Petrolisthes manimaculis (Anomura: Porcellanidae).</title>
        <authorList>
            <person name="Angst P."/>
        </authorList>
    </citation>
    <scope>NUCLEOTIDE SEQUENCE</scope>
    <source>
        <strain evidence="15">PB745_02</strain>
        <tissue evidence="15">Gill</tissue>
    </source>
</reference>
<feature type="region of interest" description="Disordered" evidence="13">
    <location>
        <begin position="2482"/>
        <end position="2733"/>
    </location>
</feature>
<feature type="compositionally biased region" description="Polar residues" evidence="13">
    <location>
        <begin position="390"/>
        <end position="412"/>
    </location>
</feature>
<feature type="domain" description="C2H2-type" evidence="14">
    <location>
        <begin position="1512"/>
        <end position="1539"/>
    </location>
</feature>
<feature type="domain" description="C2H2-type" evidence="14">
    <location>
        <begin position="1568"/>
        <end position="1595"/>
    </location>
</feature>
<feature type="region of interest" description="Disordered" evidence="13">
    <location>
        <begin position="365"/>
        <end position="521"/>
    </location>
</feature>
<dbReference type="FunFam" id="3.30.160.60:FF:000744">
    <property type="entry name" value="zinc finger E-box-binding homeobox 1"/>
    <property type="match status" value="1"/>
</dbReference>
<feature type="domain" description="C2H2-type" evidence="14">
    <location>
        <begin position="1897"/>
        <end position="1925"/>
    </location>
</feature>
<dbReference type="PANTHER" id="PTHR46170">
    <property type="entry name" value="GATOR COMPLEX PROTEIN WDR59"/>
    <property type="match status" value="1"/>
</dbReference>
<dbReference type="GO" id="GO:0003677">
    <property type="term" value="F:DNA binding"/>
    <property type="evidence" value="ECO:0007669"/>
    <property type="project" value="UniProtKB-KW"/>
</dbReference>
<keyword evidence="10" id="KW-0539">Nucleus</keyword>
<feature type="compositionally biased region" description="Polar residues" evidence="13">
    <location>
        <begin position="433"/>
        <end position="480"/>
    </location>
</feature>
<dbReference type="GO" id="GO:0035859">
    <property type="term" value="C:Seh1-associated complex"/>
    <property type="evidence" value="ECO:0007669"/>
    <property type="project" value="TreeGrafter"/>
</dbReference>
<organism evidence="15 16">
    <name type="scientific">Petrolisthes manimaculis</name>
    <dbReference type="NCBI Taxonomy" id="1843537"/>
    <lineage>
        <taxon>Eukaryota</taxon>
        <taxon>Metazoa</taxon>
        <taxon>Ecdysozoa</taxon>
        <taxon>Arthropoda</taxon>
        <taxon>Crustacea</taxon>
        <taxon>Multicrustacea</taxon>
        <taxon>Malacostraca</taxon>
        <taxon>Eumalacostraca</taxon>
        <taxon>Eucarida</taxon>
        <taxon>Decapoda</taxon>
        <taxon>Pleocyemata</taxon>
        <taxon>Anomura</taxon>
        <taxon>Galatheoidea</taxon>
        <taxon>Porcellanidae</taxon>
        <taxon>Petrolisthes</taxon>
    </lineage>
</organism>
<sequence>MAVRWSCENVVAEHRELQANAMALDWRGEYALLAGRRTLALIALDKPSEVVKRVSRTQQKYDVTAAEWNPIQSQGHTFVLASGERAEICQWNEGSLNGMTSLKAHTRTITDLNWHRSDPHLLATCSIDTFVHIWDTRETRKPVSSLSSIAGASQVKWNKLNQHFLASGHDSDIRVWDNRKTNQPVQYIAAHLSKIQGLDWSPNHENKLVTSSNDCTVKFFDITNPRKAENFINTLSPVWRARYTPFGEGVVTVVVPQLRRGENSLLLWSVNDVSQPVHTFVGHSDVVLEFEWQQQQQQGGGGGGGGGGATGQHHLVTWARDHSLRIWKIDQQLQKLCGHDTEDETILGGESTDSEFANEAQVTQVAEAEDEVEKKSEETIRNIEGEEEPLSTNLEASELGENTLSQPSSVSQQHDEMPECETVVSESTEKATQDNSPETGSTIEACDSQMTSSEAQQTTNIPQQEQPTTGDCTEDNTPSGAQPVPDLANAKPSNLAQIGTPGPGAAHTPLPSTSTSAATQPMSLQQEFSLLNTYQDTSQVNSVEVVAGECDVVLADDDGCSGCAGSRIGANKEEEEEEPITQQKVNTEEELVTHEEAAVTDEKPVIQEEDTVTETPVEEESVTQEQTITNEKTTPDKETAITHKETVTEEEPIIHQDIVTEEKSVTDKDTIRDVDPITDKEAVTEVDKDFVTEEKPVTEKKTEIDMETVTEEEPVKLKDTVTEEDTETGQKECALEGAGTVTQIKESVMKESELPVKPEVSVMQETEPETQDKLNIQETEPETQEEVTTTQEESVVKDVSVAQEESAGQEEPVMGKEVSKHEEAVNEEESMIKEDAVKHGETVTEEEVVTQGEIVTQEVSITHEEAVTQEETATQEKPIRQKKAVTQKESISHDEAATQEKVMTQENTNREEIQEEGSTHEEKEIFTLEETITHEEVVSQENDELLEDEELIVQEMCVMEYGEHTEQKKHTELVQYEVDPAHSEQTQYVECPAHEDNKGPARIEAKVQYVEHPAHEVYVGPEEQITPEKDQSVHDEPGKKSTPGITFFRAIRTPPRVLSDSGGDLSESHPDGGTDDVCSGSGGVASSSNTKHIKLSNKGIACAVRIGPGSKREIYVRKRKRKNRRKPPSESENIHYIQTSGGDVEELKRGIAIEVPLNEGDPNEDDTHVLEVRAPEEESSPQKAVQRRTKFCAPVTNIQTYSENDHYQSVEKFLKAEMIVHGIASDNEGDTSSPTVTACVSNVEVVDTAIEGIEMSVCEDESSNYHLSSEATGVTVMSLTPLENKNLEFSSESGTVKEEVVIHIDSNTIREAKMCPHHASLVTKCEPVLPNKMVMENNSKKILVKQPSTSETSQSESHCILNAAVVTSQLLLSGVDNVPINVQAKLVYLLEGDCQESEFTEEVCATLAPQLLENNVLVNGENLILFGQQAFLTFVEQMVAGEETLTQIVISPLSESMETYNKRGVNFVMIAKNFEKASQSSLCPYESMKLEFPHQKKPSGQNAPNSDEPGMFQCDKCDKTYRVRSSLNSHKVTHNAEKMYKCDECDKAFHYSTPLQIHKRTHSDERPYKCRSCSATFRSSTNLRYHERLHTGERPIRCRECGQGFKDYSSLKRHKLKAHNLLTIKCKVCKLECDSVENLKSHLWQVHNLMYVEKVLTCDQCGEDLPNQKGYNAHMAMHKQEEKESQGVQKRLCDYKHQCGICDMTCMTKPQMLVHMQVHAAVKRFQCRYCKNAYMYRFMLAEHVREEHPNEPQWFCQHCDGIFETCRKMNNHSCRAVRGDYICPHCEFQTEIRHRLFRHIIKQHPQDKTPYYCDFCKNSYEDPARLRYHQKREHPDKMLMLSMYRESTRQVSAAVEKSNPTYIDMSLVEMTIEEDTIYYHLPENLRKDDVFKERVKFKCYYCEAKFPVKNAMTRHILRAHPSERAYKCLICNIFLNSNIESKNHNRRYHRYRKTGGRDPLRNEKAMKKKAQMFEDLKQVRGGSDLKTLYKFSCRYCSMSYKCKRTLIVHYKKWHPDEVWDYLPDKPFMSPMQLSKKKRKLLFFYCSFDKECQMCFDDMKLLTEHLNHAHGVSSEDVDKYVKKRVVMENARRGRLPKNVVDSVGGPGRGYRRLGRKPQVKTEINEEEDVDDPLHFEDDDDDDDEGSESKVPILRKRKTVKDHQSSTDAQESSDDMGKYSERKRSSSPSYFSPVRGYNRTVDRIGSVRDVKKMLYRCRKCDLSFSNKSEYREHTAQYADVDCREFLHLNIKQEIVSDTDEEDWSMDFDEDSDDSYLFSSSFDDDDDEFDDFGEEVETDMPKKFYKKSQESSLGQKEKQLATKEGIKKEVPTLVDSSDEGIHITTIDEDKSEDVLKIVTINASDAGEPRVEIKAEKISGSTVNFFAHLSGSLKRKGQIPSTLFAVKKKNSAGLQTVAQSDGKKKKFNQSITEDKQSQSLIRKPGSKNLLGKAEIDSLNKKKYAQIVIKKLETKKLETKKVIKDSDIPKKKVSLDVKKKTGTGTEAKIGTVGGKDNNNKKTTTKKQESGNTGDSEGIRKRKYTQSVRETPKTKDVAESESAKKKIKIVQSVHLEKPQAKKMVGKSENYTPKKKVLQNVVKKPQTPKTGSLNKKHQDQNVKQKPGTEGVVEKSAKDSVKKKKYSPGVTKKAETHTSPNNDIPKKKQSQSIVEKPETVDVAEKSENDSPNKNKRKKCPPSDGQETEIKKEQTPDTPRKRGRPKSSGGQGGAEKVQCRPCQMVFKTRAELNFHMRYDH</sequence>
<dbReference type="InterPro" id="IPR001680">
    <property type="entry name" value="WD40_rpt"/>
</dbReference>
<dbReference type="GO" id="GO:0010468">
    <property type="term" value="P:regulation of gene expression"/>
    <property type="evidence" value="ECO:0007669"/>
    <property type="project" value="UniProtKB-ARBA"/>
</dbReference>
<keyword evidence="4" id="KW-0677">Repeat</keyword>
<dbReference type="SMART" id="SM00320">
    <property type="entry name" value="WD40"/>
    <property type="match status" value="4"/>
</dbReference>
<feature type="domain" description="C2H2-type" evidence="14">
    <location>
        <begin position="2728"/>
        <end position="2751"/>
    </location>
</feature>
<dbReference type="PROSITE" id="PS00678">
    <property type="entry name" value="WD_REPEATS_1"/>
    <property type="match status" value="1"/>
</dbReference>
<dbReference type="GO" id="GO:0005774">
    <property type="term" value="C:vacuolar membrane"/>
    <property type="evidence" value="ECO:0007669"/>
    <property type="project" value="TreeGrafter"/>
</dbReference>
<feature type="compositionally biased region" description="Basic and acidic residues" evidence="13">
    <location>
        <begin position="2699"/>
        <end position="2711"/>
    </location>
</feature>
<keyword evidence="5 11" id="KW-0863">Zinc-finger</keyword>
<dbReference type="SMART" id="SM00355">
    <property type="entry name" value="ZnF_C2H2"/>
    <property type="match status" value="16"/>
</dbReference>
<feature type="repeat" description="WD" evidence="12">
    <location>
        <begin position="188"/>
        <end position="230"/>
    </location>
</feature>
<feature type="compositionally biased region" description="Basic and acidic residues" evidence="13">
    <location>
        <begin position="1026"/>
        <end position="1039"/>
    </location>
</feature>
<accession>A0AAE1TZ18</accession>
<dbReference type="GO" id="GO:0008270">
    <property type="term" value="F:zinc ion binding"/>
    <property type="evidence" value="ECO:0007669"/>
    <property type="project" value="UniProtKB-KW"/>
</dbReference>
<keyword evidence="16" id="KW-1185">Reference proteome</keyword>
<dbReference type="Pfam" id="PF00400">
    <property type="entry name" value="WD40"/>
    <property type="match status" value="2"/>
</dbReference>
<proteinExistence type="predicted"/>
<evidence type="ECO:0000256" key="11">
    <source>
        <dbReference type="PROSITE-ProRule" id="PRU00042"/>
    </source>
</evidence>